<dbReference type="Pfam" id="PF00702">
    <property type="entry name" value="Hydrolase"/>
    <property type="match status" value="1"/>
</dbReference>
<reference evidence="6 7" key="1">
    <citation type="journal article" date="1998" name="DNA Res.">
        <title>Complete sequence and gene organization of the genome of a hyper-thermophilic archaebacterium, Pyrococcus horikoshii OT3.</title>
        <authorList>
            <person name="Kawarabayasi Y."/>
            <person name="Sawada M."/>
            <person name="Horikawa H."/>
            <person name="Haikawa Y."/>
            <person name="Hino Y."/>
            <person name="Yamamoto S."/>
            <person name="Sekine M."/>
            <person name="Baba S."/>
            <person name="Kosugi H."/>
            <person name="Hosoyama A."/>
            <person name="Nagai Y."/>
            <person name="Sakai M."/>
            <person name="Ogura K."/>
            <person name="Otuka R."/>
            <person name="Nakazawa H."/>
            <person name="Takamiya M."/>
            <person name="Ohfuku Y."/>
            <person name="Funahashi T."/>
            <person name="Tanaka T."/>
            <person name="Kudoh Y."/>
            <person name="Yamazaki J."/>
            <person name="Kushida N."/>
            <person name="Oguchi A."/>
            <person name="Aoki K."/>
            <person name="Nakamura Y."/>
            <person name="Robb T.F."/>
            <person name="Horikoshi K."/>
            <person name="Masuchi Y."/>
            <person name="Shizuya H."/>
            <person name="Kikuchi H."/>
        </authorList>
    </citation>
    <scope>NUCLEOTIDE SEQUENCE [LARGE SCALE GENOMIC DNA]</scope>
    <source>
        <strain evidence="7">ATCC 700860 / DSM 12428 / JCM 9974 / NBRC 100139 / OT-3</strain>
    </source>
</reference>
<dbReference type="Gene3D" id="3.40.50.1000">
    <property type="entry name" value="HAD superfamily/HAD-like"/>
    <property type="match status" value="1"/>
</dbReference>
<dbReference type="NCBIfam" id="TIGR01549">
    <property type="entry name" value="HAD-SF-IA-v1"/>
    <property type="match status" value="1"/>
</dbReference>
<proteinExistence type="inferred from homology"/>
<dbReference type="PANTHER" id="PTHR46470:SF2">
    <property type="entry name" value="GLYCERALDEHYDE 3-PHOSPHATE PHOSPHATASE"/>
    <property type="match status" value="1"/>
</dbReference>
<evidence type="ECO:0000256" key="2">
    <source>
        <dbReference type="ARBA" id="ARBA00007958"/>
    </source>
</evidence>
<comment type="similarity">
    <text evidence="2">Belongs to the HAD-like hydrolase superfamily.</text>
</comment>
<protein>
    <recommendedName>
        <fullName evidence="8">Glyceraldehyde 3-phosphate phosphatase</fullName>
    </recommendedName>
</protein>
<sequence length="246" mass="28809">MLESLGRIYNSLSTLPYLMLVILDLDDTLCNTWEALRLALIRLTPIIIMKRKFKLIAYFLTKRYEKLESIRDIHLLDFEGIFNRIMEDIYRDLDKEEIKEMLDLFDRAFFANLKLYDDVLPFLNELKQMKAKLALVTDSASSWQRRKLEVLGIQRYFDKIIVSGDTGHTKLEPYNFYLATKMFPKEDKIFVIGDRDDTDMKGGKAIGATTILVKRGYFKGRRAKYADYIVNNLYEALEVIKGELKA</sequence>
<keyword evidence="7" id="KW-1185">Reference proteome</keyword>
<accession>O58681</accession>
<dbReference type="STRING" id="70601.gene:9377890"/>
<evidence type="ECO:0000313" key="7">
    <source>
        <dbReference type="Proteomes" id="UP000000752"/>
    </source>
</evidence>
<dbReference type="Gene3D" id="1.10.150.520">
    <property type="match status" value="1"/>
</dbReference>
<keyword evidence="4" id="KW-0378">Hydrolase</keyword>
<evidence type="ECO:0000313" key="6">
    <source>
        <dbReference type="EMBL" id="BAA30032.1"/>
    </source>
</evidence>
<dbReference type="KEGG" id="pho:PH0935"/>
<dbReference type="InterPro" id="IPR036412">
    <property type="entry name" value="HAD-like_sf"/>
</dbReference>
<gene>
    <name evidence="6" type="ordered locus">PH0935</name>
</gene>
<dbReference type="InterPro" id="IPR023214">
    <property type="entry name" value="HAD_sf"/>
</dbReference>
<dbReference type="SFLD" id="SFLDG01129">
    <property type="entry name" value="C1.5:_HAD__Beta-PGM__Phosphata"/>
    <property type="match status" value="1"/>
</dbReference>
<dbReference type="InterPro" id="IPR006439">
    <property type="entry name" value="HAD-SF_hydro_IA"/>
</dbReference>
<dbReference type="Proteomes" id="UP000000752">
    <property type="component" value="Chromosome"/>
</dbReference>
<name>O58681_PYRHO</name>
<evidence type="ECO:0000256" key="5">
    <source>
        <dbReference type="ARBA" id="ARBA00022842"/>
    </source>
</evidence>
<dbReference type="InterPro" id="IPR051400">
    <property type="entry name" value="HAD-like_hydrolase"/>
</dbReference>
<dbReference type="EMBL" id="BA000001">
    <property type="protein sequence ID" value="BAA30032.1"/>
    <property type="molecule type" value="Genomic_DNA"/>
</dbReference>
<dbReference type="SFLD" id="SFLDS00003">
    <property type="entry name" value="Haloacid_Dehalogenase"/>
    <property type="match status" value="1"/>
</dbReference>
<dbReference type="AlphaFoldDB" id="O58681"/>
<dbReference type="EnsemblBacteria" id="BAA30032">
    <property type="protein sequence ID" value="BAA30032"/>
    <property type="gene ID" value="BAA30032"/>
</dbReference>
<dbReference type="PANTHER" id="PTHR46470">
    <property type="entry name" value="N-ACYLNEURAMINATE-9-PHOSPHATASE"/>
    <property type="match status" value="1"/>
</dbReference>
<keyword evidence="3" id="KW-0479">Metal-binding</keyword>
<evidence type="ECO:0008006" key="8">
    <source>
        <dbReference type="Google" id="ProtNLM"/>
    </source>
</evidence>
<evidence type="ECO:0000256" key="4">
    <source>
        <dbReference type="ARBA" id="ARBA00022801"/>
    </source>
</evidence>
<dbReference type="PIR" id="B71084">
    <property type="entry name" value="B71084"/>
</dbReference>
<dbReference type="GO" id="GO:0044281">
    <property type="term" value="P:small molecule metabolic process"/>
    <property type="evidence" value="ECO:0007669"/>
    <property type="project" value="UniProtKB-ARBA"/>
</dbReference>
<organism evidence="6 7">
    <name type="scientific">Pyrococcus horikoshii (strain ATCC 700860 / DSM 12428 / JCM 9974 / NBRC 100139 / OT-3)</name>
    <dbReference type="NCBI Taxonomy" id="70601"/>
    <lineage>
        <taxon>Archaea</taxon>
        <taxon>Methanobacteriati</taxon>
        <taxon>Methanobacteriota</taxon>
        <taxon>Thermococci</taxon>
        <taxon>Thermococcales</taxon>
        <taxon>Thermococcaceae</taxon>
        <taxon>Pyrococcus</taxon>
    </lineage>
</organism>
<dbReference type="GO" id="GO:0046872">
    <property type="term" value="F:metal ion binding"/>
    <property type="evidence" value="ECO:0007669"/>
    <property type="project" value="UniProtKB-KW"/>
</dbReference>
<dbReference type="eggNOG" id="arCOG02291">
    <property type="taxonomic scope" value="Archaea"/>
</dbReference>
<dbReference type="GO" id="GO:0016791">
    <property type="term" value="F:phosphatase activity"/>
    <property type="evidence" value="ECO:0007669"/>
    <property type="project" value="TreeGrafter"/>
</dbReference>
<evidence type="ECO:0000256" key="3">
    <source>
        <dbReference type="ARBA" id="ARBA00022723"/>
    </source>
</evidence>
<comment type="cofactor">
    <cofactor evidence="1">
        <name>Mg(2+)</name>
        <dbReference type="ChEBI" id="CHEBI:18420"/>
    </cofactor>
</comment>
<keyword evidence="5" id="KW-0460">Magnesium</keyword>
<evidence type="ECO:0000256" key="1">
    <source>
        <dbReference type="ARBA" id="ARBA00001946"/>
    </source>
</evidence>
<dbReference type="SUPFAM" id="SSF56784">
    <property type="entry name" value="HAD-like"/>
    <property type="match status" value="1"/>
</dbReference>